<evidence type="ECO:0000313" key="7">
    <source>
        <dbReference type="Proteomes" id="UP000186308"/>
    </source>
</evidence>
<evidence type="ECO:0000256" key="1">
    <source>
        <dbReference type="ARBA" id="ARBA00023002"/>
    </source>
</evidence>
<dbReference type="NCBIfam" id="NF005715">
    <property type="entry name" value="PRK07530.1"/>
    <property type="match status" value="1"/>
</dbReference>
<dbReference type="InterPro" id="IPR008927">
    <property type="entry name" value="6-PGluconate_DH-like_C_sf"/>
</dbReference>
<gene>
    <name evidence="6" type="ORF">SAMN05421828_10591</name>
</gene>
<dbReference type="OrthoDB" id="9771883at2"/>
<dbReference type="FunFam" id="3.40.50.720:FF:000009">
    <property type="entry name" value="Fatty oxidation complex, alpha subunit"/>
    <property type="match status" value="1"/>
</dbReference>
<feature type="binding site" evidence="3">
    <location>
        <begin position="14"/>
        <end position="19"/>
    </location>
    <ligand>
        <name>NAD(+)</name>
        <dbReference type="ChEBI" id="CHEBI:57540"/>
    </ligand>
</feature>
<feature type="domain" description="3-hydroxyacyl-CoA dehydrogenase NAD binding" evidence="5">
    <location>
        <begin position="10"/>
        <end position="187"/>
    </location>
</feature>
<feature type="site" description="Important for catalytic activity" evidence="2">
    <location>
        <position position="144"/>
    </location>
</feature>
<comment type="caution">
    <text evidence="6">The sequence shown here is derived from an EMBL/GenBank/DDBJ whole genome shotgun (WGS) entry which is preliminary data.</text>
</comment>
<feature type="binding site" evidence="3">
    <location>
        <position position="123"/>
    </location>
    <ligand>
        <name>NAD(+)</name>
        <dbReference type="ChEBI" id="CHEBI:57540"/>
    </ligand>
</feature>
<organism evidence="6 7">
    <name type="scientific">Acidiphilium rubrum</name>
    <dbReference type="NCBI Taxonomy" id="526"/>
    <lineage>
        <taxon>Bacteria</taxon>
        <taxon>Pseudomonadati</taxon>
        <taxon>Pseudomonadota</taxon>
        <taxon>Alphaproteobacteria</taxon>
        <taxon>Acetobacterales</taxon>
        <taxon>Acidocellaceae</taxon>
        <taxon>Acidiphilium</taxon>
    </lineage>
</organism>
<protein>
    <submittedName>
        <fullName evidence="6">3-hydroxybutyryl-CoA dehydrogenase</fullName>
    </submittedName>
</protein>
<evidence type="ECO:0000259" key="5">
    <source>
        <dbReference type="Pfam" id="PF02737"/>
    </source>
</evidence>
<evidence type="ECO:0000256" key="3">
    <source>
        <dbReference type="PIRSR" id="PIRSR000105-2"/>
    </source>
</evidence>
<dbReference type="Gene3D" id="1.10.1040.10">
    <property type="entry name" value="N-(1-d-carboxylethyl)-l-norvaline Dehydrogenase, domain 2"/>
    <property type="match status" value="1"/>
</dbReference>
<dbReference type="RefSeq" id="WP_029311155.1">
    <property type="nucleotide sequence ID" value="NZ_FTNE01000005.1"/>
</dbReference>
<feature type="binding site" evidence="3">
    <location>
        <position position="278"/>
    </location>
    <ligand>
        <name>NAD(+)</name>
        <dbReference type="ChEBI" id="CHEBI:57540"/>
    </ligand>
</feature>
<evidence type="ECO:0000313" key="6">
    <source>
        <dbReference type="EMBL" id="SIQ48708.1"/>
    </source>
</evidence>
<keyword evidence="3" id="KW-0520">NAD</keyword>
<evidence type="ECO:0000259" key="4">
    <source>
        <dbReference type="Pfam" id="PF00725"/>
    </source>
</evidence>
<feature type="binding site" evidence="3">
    <location>
        <position position="147"/>
    </location>
    <ligand>
        <name>NAD(+)</name>
        <dbReference type="ChEBI" id="CHEBI:57540"/>
    </ligand>
</feature>
<dbReference type="EMBL" id="FTNE01000005">
    <property type="protein sequence ID" value="SIQ48708.1"/>
    <property type="molecule type" value="Genomic_DNA"/>
</dbReference>
<dbReference type="GO" id="GO:0016616">
    <property type="term" value="F:oxidoreductase activity, acting on the CH-OH group of donors, NAD or NADP as acceptor"/>
    <property type="evidence" value="ECO:0007669"/>
    <property type="project" value="InterPro"/>
</dbReference>
<dbReference type="Pfam" id="PF00725">
    <property type="entry name" value="3HCDH"/>
    <property type="match status" value="1"/>
</dbReference>
<dbReference type="InterPro" id="IPR006108">
    <property type="entry name" value="3HC_DH_C"/>
</dbReference>
<dbReference type="GO" id="GO:0006631">
    <property type="term" value="P:fatty acid metabolic process"/>
    <property type="evidence" value="ECO:0007669"/>
    <property type="project" value="InterPro"/>
</dbReference>
<dbReference type="PIRSF" id="PIRSF000105">
    <property type="entry name" value="HCDH"/>
    <property type="match status" value="1"/>
</dbReference>
<dbReference type="Gene3D" id="3.40.50.720">
    <property type="entry name" value="NAD(P)-binding Rossmann-like Domain"/>
    <property type="match status" value="1"/>
</dbReference>
<feature type="binding site" evidence="3">
    <location>
        <position position="96"/>
    </location>
    <ligand>
        <name>NAD(+)</name>
        <dbReference type="ChEBI" id="CHEBI:57540"/>
    </ligand>
</feature>
<sequence>MTTPGAIQRVGVLGAGAMGNGIAHVAALSGFEIVLVDTAQAVLDKSLATMEKNMARQVEKNTIDAAARDAALARVARSTTHDAFATCDIVIEAVPEREDIKRAVYAQIIPHLAPHAILASNTSSISITRLGTASGIAERFVGMHFFNPVPMMKLVEIISGIATAPATLAAVEDLAKRMGKTTIVAADFSGFIVNRILVPMINEAIFALHEGIGTITSIDNGMKLGASHPMGPLTLADFVGLDIVLDVMRVLHEGLGEDKYRPCPLLVNYVAAGWLGRKTGRGFYDYASNPPVPTR</sequence>
<dbReference type="SUPFAM" id="SSF51735">
    <property type="entry name" value="NAD(P)-binding Rossmann-fold domains"/>
    <property type="match status" value="1"/>
</dbReference>
<dbReference type="GO" id="GO:0070403">
    <property type="term" value="F:NAD+ binding"/>
    <property type="evidence" value="ECO:0007669"/>
    <property type="project" value="InterPro"/>
</dbReference>
<dbReference type="AlphaFoldDB" id="A0A8G2CJC3"/>
<dbReference type="InterPro" id="IPR036291">
    <property type="entry name" value="NAD(P)-bd_dom_sf"/>
</dbReference>
<name>A0A8G2CJC3_ACIRU</name>
<feature type="binding site" evidence="3">
    <location>
        <position position="101"/>
    </location>
    <ligand>
        <name>NAD(+)</name>
        <dbReference type="ChEBI" id="CHEBI:57540"/>
    </ligand>
</feature>
<feature type="binding site" evidence="3">
    <location>
        <position position="37"/>
    </location>
    <ligand>
        <name>NAD(+)</name>
        <dbReference type="ChEBI" id="CHEBI:57540"/>
    </ligand>
</feature>
<dbReference type="Proteomes" id="UP000186308">
    <property type="component" value="Unassembled WGS sequence"/>
</dbReference>
<dbReference type="InterPro" id="IPR006176">
    <property type="entry name" value="3-OHacyl-CoA_DH_NAD-bd"/>
</dbReference>
<dbReference type="SUPFAM" id="SSF48179">
    <property type="entry name" value="6-phosphogluconate dehydrogenase C-terminal domain-like"/>
    <property type="match status" value="1"/>
</dbReference>
<accession>A0A8G2CJC3</accession>
<evidence type="ECO:0000256" key="2">
    <source>
        <dbReference type="PIRSR" id="PIRSR000105-1"/>
    </source>
</evidence>
<feature type="domain" description="3-hydroxyacyl-CoA dehydrogenase C-terminal" evidence="4">
    <location>
        <begin position="190"/>
        <end position="286"/>
    </location>
</feature>
<proteinExistence type="predicted"/>
<reference evidence="6 7" key="1">
    <citation type="submission" date="2017-01" db="EMBL/GenBank/DDBJ databases">
        <authorList>
            <person name="Varghese N."/>
            <person name="Submissions S."/>
        </authorList>
    </citation>
    <scope>NUCLEOTIDE SEQUENCE [LARGE SCALE GENOMIC DNA]</scope>
    <source>
        <strain evidence="6 7">ATCC 35905</strain>
    </source>
</reference>
<keyword evidence="1" id="KW-0560">Oxidoreductase</keyword>
<dbReference type="InterPro" id="IPR022694">
    <property type="entry name" value="3-OHacyl-CoA_DH"/>
</dbReference>
<dbReference type="InterPro" id="IPR013328">
    <property type="entry name" value="6PGD_dom2"/>
</dbReference>
<dbReference type="PANTHER" id="PTHR48075:SF5">
    <property type="entry name" value="3-HYDROXYBUTYRYL-COA DEHYDROGENASE"/>
    <property type="match status" value="1"/>
</dbReference>
<dbReference type="PANTHER" id="PTHR48075">
    <property type="entry name" value="3-HYDROXYACYL-COA DEHYDROGENASE FAMILY PROTEIN"/>
    <property type="match status" value="1"/>
</dbReference>
<dbReference type="Pfam" id="PF02737">
    <property type="entry name" value="3HCDH_N"/>
    <property type="match status" value="1"/>
</dbReference>
<keyword evidence="7" id="KW-1185">Reference proteome</keyword>